<reference evidence="2 3" key="1">
    <citation type="submission" date="2019-11" db="EMBL/GenBank/DDBJ databases">
        <title>Gordonia sp. nov., a novel actinobacterium isolated from mangrove soil in Hainan.</title>
        <authorList>
            <person name="Huang X."/>
            <person name="Xie Y."/>
            <person name="Chu X."/>
            <person name="Xiao K."/>
        </authorList>
    </citation>
    <scope>NUCLEOTIDE SEQUENCE [LARGE SCALE GENOMIC DNA]</scope>
    <source>
        <strain evidence="2 3">HNM0687</strain>
    </source>
</reference>
<protein>
    <recommendedName>
        <fullName evidence="4">DUF5642 domain-containing protein</fullName>
    </recommendedName>
</protein>
<keyword evidence="3" id="KW-1185">Reference proteome</keyword>
<feature type="signal peptide" evidence="1">
    <location>
        <begin position="1"/>
        <end position="26"/>
    </location>
</feature>
<comment type="caution">
    <text evidence="2">The sequence shown here is derived from an EMBL/GenBank/DDBJ whole genome shotgun (WGS) entry which is preliminary data.</text>
</comment>
<gene>
    <name evidence="2" type="ORF">GIY30_23815</name>
</gene>
<organism evidence="2 3">
    <name type="scientific">Gordonia mangrovi</name>
    <dbReference type="NCBI Taxonomy" id="2665643"/>
    <lineage>
        <taxon>Bacteria</taxon>
        <taxon>Bacillati</taxon>
        <taxon>Actinomycetota</taxon>
        <taxon>Actinomycetes</taxon>
        <taxon>Mycobacteriales</taxon>
        <taxon>Gordoniaceae</taxon>
        <taxon>Gordonia</taxon>
    </lineage>
</organism>
<dbReference type="PROSITE" id="PS51257">
    <property type="entry name" value="PROKAR_LIPOPROTEIN"/>
    <property type="match status" value="1"/>
</dbReference>
<keyword evidence="1" id="KW-0732">Signal</keyword>
<dbReference type="Proteomes" id="UP000475545">
    <property type="component" value="Unassembled WGS sequence"/>
</dbReference>
<dbReference type="AlphaFoldDB" id="A0A6L7GXH3"/>
<accession>A0A6L7GXH3</accession>
<evidence type="ECO:0008006" key="4">
    <source>
        <dbReference type="Google" id="ProtNLM"/>
    </source>
</evidence>
<dbReference type="EMBL" id="WMBR01000011">
    <property type="protein sequence ID" value="MXP24353.1"/>
    <property type="molecule type" value="Genomic_DNA"/>
</dbReference>
<sequence length="243" mass="26146">MTSKEQARHKHVTLAMCIAAVLVLVAACSSGDTTVAPSGTSASTAATDQRLLQSSDLPDGYDIYPGNSSQELSDTQMQMVTSREYDPAECADLYRQQADATAASQRVGIYAEKRAPSAPSFGDFIIRGGQSLMDVEDLFSRCGDHTATVPGEGRITMVSETVEPPTDFPASATFAVHSTVETVPTDPEQVATKQQSLIGYAELPGSDSVVQFYSEVYGYDSAIDGEQFWNLFREAYLRAAVQD</sequence>
<feature type="chain" id="PRO_5039027669" description="DUF5642 domain-containing protein" evidence="1">
    <location>
        <begin position="27"/>
        <end position="243"/>
    </location>
</feature>
<evidence type="ECO:0000256" key="1">
    <source>
        <dbReference type="SAM" id="SignalP"/>
    </source>
</evidence>
<dbReference type="RefSeq" id="WP_160904551.1">
    <property type="nucleotide sequence ID" value="NZ_CP102850.1"/>
</dbReference>
<name>A0A6L7GXH3_9ACTN</name>
<evidence type="ECO:0000313" key="3">
    <source>
        <dbReference type="Proteomes" id="UP000475545"/>
    </source>
</evidence>
<evidence type="ECO:0000313" key="2">
    <source>
        <dbReference type="EMBL" id="MXP24353.1"/>
    </source>
</evidence>
<proteinExistence type="predicted"/>